<comment type="caution">
    <text evidence="2">The sequence shown here is derived from an EMBL/GenBank/DDBJ whole genome shotgun (WGS) entry which is preliminary data.</text>
</comment>
<evidence type="ECO:0000313" key="3">
    <source>
        <dbReference type="Proteomes" id="UP001254257"/>
    </source>
</evidence>
<reference evidence="2 3" key="1">
    <citation type="submission" date="2023-09" db="EMBL/GenBank/DDBJ databases">
        <title>Whole genome shotgun sequencing (WGS) of Bosea sp. ZW T0_25, isolated from stored onions (Allium cepa).</title>
        <authorList>
            <person name="Stoll D.A."/>
            <person name="Huch M."/>
        </authorList>
    </citation>
    <scope>NUCLEOTIDE SEQUENCE [LARGE SCALE GENOMIC DNA]</scope>
    <source>
        <strain evidence="2 3">ZW T0_25</strain>
    </source>
</reference>
<evidence type="ECO:0008006" key="4">
    <source>
        <dbReference type="Google" id="ProtNLM"/>
    </source>
</evidence>
<dbReference type="RefSeq" id="WP_316020683.1">
    <property type="nucleotide sequence ID" value="NZ_JAWDID010000053.1"/>
</dbReference>
<accession>A0ABU3SDU9</accession>
<feature type="coiled-coil region" evidence="1">
    <location>
        <begin position="27"/>
        <end position="61"/>
    </location>
</feature>
<dbReference type="EMBL" id="JAWDID010000053">
    <property type="protein sequence ID" value="MDU0342932.1"/>
    <property type="molecule type" value="Genomic_DNA"/>
</dbReference>
<keyword evidence="3" id="KW-1185">Reference proteome</keyword>
<evidence type="ECO:0000256" key="1">
    <source>
        <dbReference type="SAM" id="Coils"/>
    </source>
</evidence>
<protein>
    <recommendedName>
        <fullName evidence="4">HPt domain-containing protein</fullName>
    </recommendedName>
</protein>
<evidence type="ECO:0000313" key="2">
    <source>
        <dbReference type="EMBL" id="MDU0342932.1"/>
    </source>
</evidence>
<keyword evidence="1" id="KW-0175">Coiled coil</keyword>
<sequence>MADLRLRRALLVEEFVVLDGLLVVRVADRADDEAVDLEQFVDDLDDELRRLLAEFRQLLGAAAEAAAIAAAAADALREDPDRAGPAQFDTRARTVGHRDDVPLAAAASAAAHRQLAAERALAAREIAGAVAAATADALGKDAK</sequence>
<organism evidence="2 3">
    <name type="scientific">Bosea rubneri</name>
    <dbReference type="NCBI Taxonomy" id="3075434"/>
    <lineage>
        <taxon>Bacteria</taxon>
        <taxon>Pseudomonadati</taxon>
        <taxon>Pseudomonadota</taxon>
        <taxon>Alphaproteobacteria</taxon>
        <taxon>Hyphomicrobiales</taxon>
        <taxon>Boseaceae</taxon>
        <taxon>Bosea</taxon>
    </lineage>
</organism>
<gene>
    <name evidence="2" type="ORF">RKE40_23800</name>
</gene>
<name>A0ABU3SDU9_9HYPH</name>
<proteinExistence type="predicted"/>
<dbReference type="Proteomes" id="UP001254257">
    <property type="component" value="Unassembled WGS sequence"/>
</dbReference>